<accession>A0A0E9X9L6</accession>
<name>A0A0E9X9L6_ANGAN</name>
<reference evidence="1" key="1">
    <citation type="submission" date="2014-11" db="EMBL/GenBank/DDBJ databases">
        <authorList>
            <person name="Amaro Gonzalez C."/>
        </authorList>
    </citation>
    <scope>NUCLEOTIDE SEQUENCE</scope>
</reference>
<sequence length="50" mass="5785">MILCHQSTHGHISSRCLRFVKFKNIDIVLNVCSAYRARTTSLHSKTRRPT</sequence>
<reference evidence="1" key="2">
    <citation type="journal article" date="2015" name="Fish Shellfish Immunol.">
        <title>Early steps in the European eel (Anguilla anguilla)-Vibrio vulnificus interaction in the gills: Role of the RtxA13 toxin.</title>
        <authorList>
            <person name="Callol A."/>
            <person name="Pajuelo D."/>
            <person name="Ebbesson L."/>
            <person name="Teles M."/>
            <person name="MacKenzie S."/>
            <person name="Amaro C."/>
        </authorList>
    </citation>
    <scope>NUCLEOTIDE SEQUENCE</scope>
</reference>
<organism evidence="1">
    <name type="scientific">Anguilla anguilla</name>
    <name type="common">European freshwater eel</name>
    <name type="synonym">Muraena anguilla</name>
    <dbReference type="NCBI Taxonomy" id="7936"/>
    <lineage>
        <taxon>Eukaryota</taxon>
        <taxon>Metazoa</taxon>
        <taxon>Chordata</taxon>
        <taxon>Craniata</taxon>
        <taxon>Vertebrata</taxon>
        <taxon>Euteleostomi</taxon>
        <taxon>Actinopterygii</taxon>
        <taxon>Neopterygii</taxon>
        <taxon>Teleostei</taxon>
        <taxon>Anguilliformes</taxon>
        <taxon>Anguillidae</taxon>
        <taxon>Anguilla</taxon>
    </lineage>
</organism>
<protein>
    <submittedName>
        <fullName evidence="1">Uncharacterized protein</fullName>
    </submittedName>
</protein>
<dbReference type="EMBL" id="GBXM01009140">
    <property type="protein sequence ID" value="JAH99437.1"/>
    <property type="molecule type" value="Transcribed_RNA"/>
</dbReference>
<proteinExistence type="predicted"/>
<dbReference type="AlphaFoldDB" id="A0A0E9X9L6"/>
<evidence type="ECO:0000313" key="1">
    <source>
        <dbReference type="EMBL" id="JAH99437.1"/>
    </source>
</evidence>